<evidence type="ECO:0000256" key="1">
    <source>
        <dbReference type="SAM" id="SignalP"/>
    </source>
</evidence>
<dbReference type="OrthoDB" id="3368017at2"/>
<sequence>MFRRTLATLAAALLGLSALAAPAAAAPAAEPSALAVGSTLSAPTGCTTSIEWVVEGNSYYQGRGKVTCSTGRYKVKIQCRNAQTGVGYVVYGTEVVNAPSTATTTCYSGNVAEKVYAVQDPPGTGVTGCAPWMEWVHEGSSHYYGRGRVQCDTGSYRVKIQCRNAQTGVGYVVYGTEVVNAPSTATTTCYSGNVAEQVYAVQDPPGTGVTGCAPWMEWVHEGIKRYYGRGSIQCDTGSYRVQIQCRNLQTGVTYVVYGAYTVSAPNIATTTCYSGNVAEVVVAAP</sequence>
<evidence type="ECO:0008006" key="4">
    <source>
        <dbReference type="Google" id="ProtNLM"/>
    </source>
</evidence>
<dbReference type="RefSeq" id="WP_091630162.1">
    <property type="nucleotide sequence ID" value="NZ_FMIC01000002.1"/>
</dbReference>
<accession>A0A1C6VTY3</accession>
<evidence type="ECO:0000313" key="3">
    <source>
        <dbReference type="Proteomes" id="UP000199343"/>
    </source>
</evidence>
<feature type="signal peptide" evidence="1">
    <location>
        <begin position="1"/>
        <end position="20"/>
    </location>
</feature>
<protein>
    <recommendedName>
        <fullName evidence="4">Ig-like domain-containing protein</fullName>
    </recommendedName>
</protein>
<feature type="chain" id="PRO_5039332142" description="Ig-like domain-containing protein" evidence="1">
    <location>
        <begin position="21"/>
        <end position="285"/>
    </location>
</feature>
<dbReference type="EMBL" id="FMIC01000002">
    <property type="protein sequence ID" value="SCL69786.1"/>
    <property type="molecule type" value="Genomic_DNA"/>
</dbReference>
<gene>
    <name evidence="2" type="ORF">GA0070608_4132</name>
</gene>
<keyword evidence="1" id="KW-0732">Signal</keyword>
<organism evidence="2 3">
    <name type="scientific">Micromonospora peucetia</name>
    <dbReference type="NCBI Taxonomy" id="47871"/>
    <lineage>
        <taxon>Bacteria</taxon>
        <taxon>Bacillati</taxon>
        <taxon>Actinomycetota</taxon>
        <taxon>Actinomycetes</taxon>
        <taxon>Micromonosporales</taxon>
        <taxon>Micromonosporaceae</taxon>
        <taxon>Micromonospora</taxon>
    </lineage>
</organism>
<proteinExistence type="predicted"/>
<dbReference type="AlphaFoldDB" id="A0A1C6VTY3"/>
<name>A0A1C6VTY3_9ACTN</name>
<dbReference type="Proteomes" id="UP000199343">
    <property type="component" value="Unassembled WGS sequence"/>
</dbReference>
<reference evidence="2 3" key="1">
    <citation type="submission" date="2016-06" db="EMBL/GenBank/DDBJ databases">
        <authorList>
            <person name="Kjaerup R.B."/>
            <person name="Dalgaard T.S."/>
            <person name="Juul-Madsen H.R."/>
        </authorList>
    </citation>
    <scope>NUCLEOTIDE SEQUENCE [LARGE SCALE GENOMIC DNA]</scope>
    <source>
        <strain evidence="2 3">DSM 43363</strain>
    </source>
</reference>
<evidence type="ECO:0000313" key="2">
    <source>
        <dbReference type="EMBL" id="SCL69786.1"/>
    </source>
</evidence>